<accession>A0A5J4U2R9</accession>
<sequence>MISLPFEYREKYTQQAGSYGLTFDPLGFKIENERLRRGVIDEFPYFTIEYGYLGLAH</sequence>
<dbReference type="OrthoDB" id="5580682at2759"/>
<evidence type="ECO:0000313" key="2">
    <source>
        <dbReference type="Proteomes" id="UP000324800"/>
    </source>
</evidence>
<dbReference type="Proteomes" id="UP000324800">
    <property type="component" value="Unassembled WGS sequence"/>
</dbReference>
<protein>
    <submittedName>
        <fullName evidence="1">Uncharacterized protein</fullName>
    </submittedName>
</protein>
<reference evidence="1 2" key="1">
    <citation type="submission" date="2019-03" db="EMBL/GenBank/DDBJ databases">
        <title>Single cell metagenomics reveals metabolic interactions within the superorganism composed of flagellate Streblomastix strix and complex community of Bacteroidetes bacteria on its surface.</title>
        <authorList>
            <person name="Treitli S.C."/>
            <person name="Kolisko M."/>
            <person name="Husnik F."/>
            <person name="Keeling P."/>
            <person name="Hampl V."/>
        </authorList>
    </citation>
    <scope>NUCLEOTIDE SEQUENCE [LARGE SCALE GENOMIC DNA]</scope>
    <source>
        <strain evidence="1">ST1C</strain>
    </source>
</reference>
<organism evidence="1 2">
    <name type="scientific">Streblomastix strix</name>
    <dbReference type="NCBI Taxonomy" id="222440"/>
    <lineage>
        <taxon>Eukaryota</taxon>
        <taxon>Metamonada</taxon>
        <taxon>Preaxostyla</taxon>
        <taxon>Oxymonadida</taxon>
        <taxon>Streblomastigidae</taxon>
        <taxon>Streblomastix</taxon>
    </lineage>
</organism>
<feature type="non-terminal residue" evidence="1">
    <location>
        <position position="57"/>
    </location>
</feature>
<dbReference type="AlphaFoldDB" id="A0A5J4U2R9"/>
<proteinExistence type="predicted"/>
<comment type="caution">
    <text evidence="1">The sequence shown here is derived from an EMBL/GenBank/DDBJ whole genome shotgun (WGS) entry which is preliminary data.</text>
</comment>
<evidence type="ECO:0000313" key="1">
    <source>
        <dbReference type="EMBL" id="KAA6364302.1"/>
    </source>
</evidence>
<gene>
    <name evidence="1" type="ORF">EZS28_040171</name>
</gene>
<dbReference type="EMBL" id="SNRW01021835">
    <property type="protein sequence ID" value="KAA6364302.1"/>
    <property type="molecule type" value="Genomic_DNA"/>
</dbReference>
<name>A0A5J4U2R9_9EUKA</name>